<protein>
    <submittedName>
        <fullName evidence="2">Uncharacterized protein</fullName>
    </submittedName>
</protein>
<reference evidence="2" key="1">
    <citation type="submission" date="2011-11" db="EMBL/GenBank/DDBJ databases">
        <title>Improved High-Quality Draft sequence of Desulfovibrio sp. U5L.</title>
        <authorList>
            <consortium name="US DOE Joint Genome Institute"/>
            <person name="Lucas S."/>
            <person name="Han J."/>
            <person name="Lapidus A."/>
            <person name="Cheng J.-F."/>
            <person name="Goodwin L."/>
            <person name="Pitluck S."/>
            <person name="Peters L."/>
            <person name="Ovchinnikova G."/>
            <person name="Held B."/>
            <person name="Detter J.C."/>
            <person name="Han C."/>
            <person name="Tapia R."/>
            <person name="Land M."/>
            <person name="Hauser L."/>
            <person name="Kyrpides N."/>
            <person name="Ivanova N."/>
            <person name="Pagani I."/>
            <person name="Gabster J."/>
            <person name="Walker C."/>
            <person name="Stolyar S."/>
            <person name="Stahl D."/>
            <person name="Arkin A."/>
            <person name="Dehal P."/>
            <person name="Hazen T."/>
            <person name="Woyke T."/>
        </authorList>
    </citation>
    <scope>NUCLEOTIDE SEQUENCE [LARGE SCALE GENOMIC DNA]</scope>
    <source>
        <strain evidence="2">U5L</strain>
    </source>
</reference>
<proteinExistence type="predicted"/>
<sequence>RGSAWDNAVVAGTHFFTFTVLPARLARPYEGVGSRVDAPPHHSRIIAKEAWFSPFCFQGGPQGDTFCRWALGYSQYQAAGILGRGGVNQLQAGGNPPMEWPRGCPPPVSGHAPTILLGSLFGHAVLADREAGRPCALAFGPVVAAVVSGNGGGLHVRGLCNAFMPSPRSPRPWPRPRARPLGSTPSEPPARGNRPGRGLGFYM</sequence>
<name>I2Q7H0_9BACT</name>
<organism evidence="2">
    <name type="scientific">Desulfovibrio sp. U5L</name>
    <dbReference type="NCBI Taxonomy" id="596152"/>
    <lineage>
        <taxon>Bacteria</taxon>
        <taxon>Pseudomonadati</taxon>
        <taxon>Thermodesulfobacteriota</taxon>
        <taxon>Desulfovibrionia</taxon>
        <taxon>Desulfovibrionales</taxon>
        <taxon>Desulfovibrionaceae</taxon>
        <taxon>Desulfovibrio</taxon>
    </lineage>
</organism>
<feature type="region of interest" description="Disordered" evidence="1">
    <location>
        <begin position="165"/>
        <end position="203"/>
    </location>
</feature>
<feature type="non-terminal residue" evidence="2">
    <location>
        <position position="1"/>
    </location>
</feature>
<accession>I2Q7H0</accession>
<dbReference type="EMBL" id="JH600067">
    <property type="protein sequence ID" value="EIG55726.1"/>
    <property type="molecule type" value="Genomic_DNA"/>
</dbReference>
<dbReference type="HOGENOM" id="CLU_1345674_0_0_7"/>
<gene>
    <name evidence="2" type="ORF">DesU5LDRAFT_0001</name>
</gene>
<dbReference type="AlphaFoldDB" id="I2Q7H0"/>
<evidence type="ECO:0000313" key="2">
    <source>
        <dbReference type="EMBL" id="EIG55726.1"/>
    </source>
</evidence>
<evidence type="ECO:0000256" key="1">
    <source>
        <dbReference type="SAM" id="MobiDB-lite"/>
    </source>
</evidence>